<gene>
    <name evidence="1" type="ORF">A3SI_19076</name>
</gene>
<protein>
    <submittedName>
        <fullName evidence="1">DNA methylase N-4/N-6 domain-containing protein</fullName>
    </submittedName>
</protein>
<proteinExistence type="predicted"/>
<keyword evidence="2" id="KW-1185">Reference proteome</keyword>
<evidence type="ECO:0000313" key="2">
    <source>
        <dbReference type="Proteomes" id="UP000005551"/>
    </source>
</evidence>
<comment type="caution">
    <text evidence="1">The sequence shown here is derived from an EMBL/GenBank/DDBJ whole genome shotgun (WGS) entry which is preliminary data.</text>
</comment>
<organism evidence="1 2">
    <name type="scientific">Nitritalea halalkaliphila LW7</name>
    <dbReference type="NCBI Taxonomy" id="1189621"/>
    <lineage>
        <taxon>Bacteria</taxon>
        <taxon>Pseudomonadati</taxon>
        <taxon>Bacteroidota</taxon>
        <taxon>Cytophagia</taxon>
        <taxon>Cytophagales</taxon>
        <taxon>Cyclobacteriaceae</taxon>
        <taxon>Nitritalea</taxon>
    </lineage>
</organism>
<dbReference type="AlphaFoldDB" id="I5BTL7"/>
<sequence length="133" mass="15484">MATNITPLDQLKAFLNQLFQFDSQDLDFGVYKILHYKRKEIANFIDQLLVDKVKEQLQTLSADESKQIKEQIADLEKDDIIKGWLEAEADEKKTLEKFGKDKINQYKELKAKATEATVSVETENQIYNHLTLF</sequence>
<name>I5BTL7_9BACT</name>
<reference evidence="1 2" key="1">
    <citation type="submission" date="2012-05" db="EMBL/GenBank/DDBJ databases">
        <title>Genome sequence of Nitritalea halalkaliphila LW7.</title>
        <authorList>
            <person name="Jangir P.K."/>
            <person name="Singh A."/>
            <person name="Shivaji S."/>
            <person name="Sharma R."/>
        </authorList>
    </citation>
    <scope>NUCLEOTIDE SEQUENCE [LARGE SCALE GENOMIC DNA]</scope>
    <source>
        <strain evidence="1 2">LW7</strain>
    </source>
</reference>
<dbReference type="REBASE" id="54386">
    <property type="entry name" value="M.NhaLW7ORF19076P"/>
</dbReference>
<dbReference type="GO" id="GO:0032259">
    <property type="term" value="P:methylation"/>
    <property type="evidence" value="ECO:0007669"/>
    <property type="project" value="UniProtKB-KW"/>
</dbReference>
<evidence type="ECO:0000313" key="1">
    <source>
        <dbReference type="EMBL" id="EIM72919.1"/>
    </source>
</evidence>
<feature type="non-terminal residue" evidence="1">
    <location>
        <position position="133"/>
    </location>
</feature>
<dbReference type="STRING" id="1189621.A3SI_19076"/>
<dbReference type="EMBL" id="AJYA01000072">
    <property type="protein sequence ID" value="EIM72919.1"/>
    <property type="molecule type" value="Genomic_DNA"/>
</dbReference>
<keyword evidence="1" id="KW-0489">Methyltransferase</keyword>
<dbReference type="GO" id="GO:0008168">
    <property type="term" value="F:methyltransferase activity"/>
    <property type="evidence" value="ECO:0007669"/>
    <property type="project" value="UniProtKB-KW"/>
</dbReference>
<dbReference type="Proteomes" id="UP000005551">
    <property type="component" value="Unassembled WGS sequence"/>
</dbReference>
<keyword evidence="1" id="KW-0808">Transferase</keyword>
<accession>I5BTL7</accession>